<keyword evidence="6" id="KW-1185">Reference proteome</keyword>
<dbReference type="OrthoDB" id="1625419at2759"/>
<dbReference type="EMBL" id="JAKUCV010007191">
    <property type="protein sequence ID" value="KAJ4824425.1"/>
    <property type="molecule type" value="Genomic_DNA"/>
</dbReference>
<dbReference type="GO" id="GO:0004869">
    <property type="term" value="F:cysteine-type endopeptidase inhibitor activity"/>
    <property type="evidence" value="ECO:0007669"/>
    <property type="project" value="UniProtKB-KW"/>
</dbReference>
<gene>
    <name evidence="5" type="ORF">Tsubulata_032611</name>
</gene>
<keyword evidence="2" id="KW-0789">Thiol protease inhibitor</keyword>
<evidence type="ECO:0000313" key="5">
    <source>
        <dbReference type="EMBL" id="KAJ4824425.1"/>
    </source>
</evidence>
<dbReference type="InterPro" id="IPR046350">
    <property type="entry name" value="Cystatin_sf"/>
</dbReference>
<accession>A0A9Q0F3M6</accession>
<feature type="region of interest" description="Disordered" evidence="3">
    <location>
        <begin position="23"/>
        <end position="116"/>
    </location>
</feature>
<feature type="non-terminal residue" evidence="5">
    <location>
        <position position="245"/>
    </location>
</feature>
<protein>
    <recommendedName>
        <fullName evidence="4">Cystatin domain-containing protein</fullName>
    </recommendedName>
</protein>
<keyword evidence="1" id="KW-0646">Protease inhibitor</keyword>
<dbReference type="Gene3D" id="3.10.450.10">
    <property type="match status" value="1"/>
</dbReference>
<dbReference type="Pfam" id="PF00031">
    <property type="entry name" value="Cystatin"/>
    <property type="match status" value="1"/>
</dbReference>
<organism evidence="5 6">
    <name type="scientific">Turnera subulata</name>
    <dbReference type="NCBI Taxonomy" id="218843"/>
    <lineage>
        <taxon>Eukaryota</taxon>
        <taxon>Viridiplantae</taxon>
        <taxon>Streptophyta</taxon>
        <taxon>Embryophyta</taxon>
        <taxon>Tracheophyta</taxon>
        <taxon>Spermatophyta</taxon>
        <taxon>Magnoliopsida</taxon>
        <taxon>eudicotyledons</taxon>
        <taxon>Gunneridae</taxon>
        <taxon>Pentapetalae</taxon>
        <taxon>rosids</taxon>
        <taxon>fabids</taxon>
        <taxon>Malpighiales</taxon>
        <taxon>Passifloraceae</taxon>
        <taxon>Turnera</taxon>
    </lineage>
</organism>
<dbReference type="InterPro" id="IPR000010">
    <property type="entry name" value="Cystatin_dom"/>
</dbReference>
<dbReference type="CDD" id="cd00042">
    <property type="entry name" value="CY"/>
    <property type="match status" value="1"/>
</dbReference>
<comment type="caution">
    <text evidence="5">The sequence shown here is derived from an EMBL/GenBank/DDBJ whole genome shotgun (WGS) entry which is preliminary data.</text>
</comment>
<evidence type="ECO:0000256" key="2">
    <source>
        <dbReference type="ARBA" id="ARBA00022704"/>
    </source>
</evidence>
<dbReference type="AlphaFoldDB" id="A0A9Q0F3M6"/>
<evidence type="ECO:0000256" key="1">
    <source>
        <dbReference type="ARBA" id="ARBA00022690"/>
    </source>
</evidence>
<name>A0A9Q0F3M6_9ROSI</name>
<feature type="compositionally biased region" description="Polar residues" evidence="3">
    <location>
        <begin position="32"/>
        <end position="41"/>
    </location>
</feature>
<reference evidence="5" key="2">
    <citation type="journal article" date="2023" name="Plants (Basel)">
        <title>Annotation of the Turnera subulata (Passifloraceae) Draft Genome Reveals the S-Locus Evolved after the Divergence of Turneroideae from Passifloroideae in a Stepwise Manner.</title>
        <authorList>
            <person name="Henning P.M."/>
            <person name="Roalson E.H."/>
            <person name="Mir W."/>
            <person name="McCubbin A.G."/>
            <person name="Shore J.S."/>
        </authorList>
    </citation>
    <scope>NUCLEOTIDE SEQUENCE</scope>
    <source>
        <strain evidence="5">F60SS</strain>
    </source>
</reference>
<feature type="compositionally biased region" description="Basic and acidic residues" evidence="3">
    <location>
        <begin position="105"/>
        <end position="116"/>
    </location>
</feature>
<proteinExistence type="predicted"/>
<dbReference type="PANTHER" id="PTHR31228">
    <property type="entry name" value="CYSTATIN/MONELLIN SUPERFAMILY PROTEIN"/>
    <property type="match status" value="1"/>
</dbReference>
<dbReference type="SUPFAM" id="SSF54403">
    <property type="entry name" value="Cystatin/monellin"/>
    <property type="match status" value="1"/>
</dbReference>
<sequence length="245" mass="28247">RSKTRVKKKYIYKERRRGYVSIVFSRGAGPATANQGLSSRSAEMGKEEEESEPKKPRLGEKDAKEEEKEPEYEFQWENTMFIDDEDDNSNGNQGVYKPPYSPPRSDADPHYSKDEEEEFKRYLKQVQESEGFDVDFNLSFPIMGGYLPVDFNDVRDAGKTVHECVDFALKDNNEKPRRPTLRNPKVLKANKQLCSGFNFLITFEAEDASTGKTGTYETWVYHDWTKPVDICVFRPKGSRPKGSRV</sequence>
<dbReference type="PANTHER" id="PTHR31228:SF22">
    <property type="entry name" value="CYSTATIN_MONELLIN SUPERFAMILY PROTEIN"/>
    <property type="match status" value="1"/>
</dbReference>
<reference evidence="5" key="1">
    <citation type="submission" date="2022-02" db="EMBL/GenBank/DDBJ databases">
        <authorList>
            <person name="Henning P.M."/>
            <person name="McCubbin A.G."/>
            <person name="Shore J.S."/>
        </authorList>
    </citation>
    <scope>NUCLEOTIDE SEQUENCE</scope>
    <source>
        <strain evidence="5">F60SS</strain>
        <tissue evidence="5">Leaves</tissue>
    </source>
</reference>
<dbReference type="Proteomes" id="UP001141552">
    <property type="component" value="Unassembled WGS sequence"/>
</dbReference>
<feature type="compositionally biased region" description="Basic and acidic residues" evidence="3">
    <location>
        <begin position="52"/>
        <end position="67"/>
    </location>
</feature>
<evidence type="ECO:0000256" key="3">
    <source>
        <dbReference type="SAM" id="MobiDB-lite"/>
    </source>
</evidence>
<feature type="domain" description="Cystatin" evidence="4">
    <location>
        <begin position="153"/>
        <end position="226"/>
    </location>
</feature>
<evidence type="ECO:0000313" key="6">
    <source>
        <dbReference type="Proteomes" id="UP001141552"/>
    </source>
</evidence>
<evidence type="ECO:0000259" key="4">
    <source>
        <dbReference type="Pfam" id="PF00031"/>
    </source>
</evidence>